<dbReference type="InterPro" id="IPR018060">
    <property type="entry name" value="HTH_AraC"/>
</dbReference>
<sequence length="324" mass="33923">MSAPRRIVIVGFPAAELLDIASVTTPLQVANYLAGHAVYDVTLASPGGKPIVTGTGLTLAAQAALERVRGPLDTVLVSGGIGYVDAMADTRLVRHVARLARESRRVASVCTGAGILAAAGVLDGRRAATHWAHADYLARRFPAVSFDRNPIFVADGEVCTSAGVTAAIDLTLSFIEADAGADLARRVSRQLVTYLQRPGNQAQMSMFTAPPAPGSSLVRDVVAHMAAHLADDLSTATLAARAGVSERHLSRLFLREIGATPGRYVRQARAEAAAQLLTGSDLTVEAIATRCGFGTVETLRQAFQGLYGVSPSHYRATQASAVVV</sequence>
<keyword evidence="2" id="KW-0804">Transcription</keyword>
<accession>A0A2T8F8C4</accession>
<dbReference type="PANTHER" id="PTHR43130">
    <property type="entry name" value="ARAC-FAMILY TRANSCRIPTIONAL REGULATOR"/>
    <property type="match status" value="1"/>
</dbReference>
<feature type="domain" description="HTH araC/xylS-type" evidence="3">
    <location>
        <begin position="219"/>
        <end position="317"/>
    </location>
</feature>
<keyword evidence="1" id="KW-0805">Transcription regulation</keyword>
<dbReference type="Proteomes" id="UP000246018">
    <property type="component" value="Unassembled WGS sequence"/>
</dbReference>
<dbReference type="Pfam" id="PF12833">
    <property type="entry name" value="HTH_18"/>
    <property type="match status" value="1"/>
</dbReference>
<evidence type="ECO:0000313" key="5">
    <source>
        <dbReference type="Proteomes" id="UP000246018"/>
    </source>
</evidence>
<dbReference type="AlphaFoldDB" id="A0A2T8F8C4"/>
<dbReference type="SMART" id="SM00342">
    <property type="entry name" value="HTH_ARAC"/>
    <property type="match status" value="1"/>
</dbReference>
<dbReference type="Gene3D" id="3.40.50.880">
    <property type="match status" value="1"/>
</dbReference>
<dbReference type="Gene3D" id="1.10.10.60">
    <property type="entry name" value="Homeodomain-like"/>
    <property type="match status" value="1"/>
</dbReference>
<dbReference type="SUPFAM" id="SSF52317">
    <property type="entry name" value="Class I glutamine amidotransferase-like"/>
    <property type="match status" value="1"/>
</dbReference>
<dbReference type="PROSITE" id="PS01124">
    <property type="entry name" value="HTH_ARAC_FAMILY_2"/>
    <property type="match status" value="1"/>
</dbReference>
<dbReference type="PANTHER" id="PTHR43130:SF3">
    <property type="entry name" value="HTH-TYPE TRANSCRIPTIONAL REGULATOR RV1931C"/>
    <property type="match status" value="1"/>
</dbReference>
<dbReference type="InterPro" id="IPR002818">
    <property type="entry name" value="DJ-1/PfpI"/>
</dbReference>
<evidence type="ECO:0000313" key="4">
    <source>
        <dbReference type="EMBL" id="PVG81965.1"/>
    </source>
</evidence>
<organism evidence="4 5">
    <name type="scientific">Nocardioides gansuensis</name>
    <dbReference type="NCBI Taxonomy" id="2138300"/>
    <lineage>
        <taxon>Bacteria</taxon>
        <taxon>Bacillati</taxon>
        <taxon>Actinomycetota</taxon>
        <taxon>Actinomycetes</taxon>
        <taxon>Propionibacteriales</taxon>
        <taxon>Nocardioidaceae</taxon>
        <taxon>Nocardioides</taxon>
    </lineage>
</organism>
<reference evidence="4 5" key="1">
    <citation type="submission" date="2018-04" db="EMBL/GenBank/DDBJ databases">
        <title>Genome of Nocardioides gansuensis WSJ-1.</title>
        <authorList>
            <person name="Wu S."/>
            <person name="Wang G."/>
        </authorList>
    </citation>
    <scope>NUCLEOTIDE SEQUENCE [LARGE SCALE GENOMIC DNA]</scope>
    <source>
        <strain evidence="4 5">WSJ-1</strain>
    </source>
</reference>
<dbReference type="EMBL" id="QDGZ01000006">
    <property type="protein sequence ID" value="PVG81965.1"/>
    <property type="molecule type" value="Genomic_DNA"/>
</dbReference>
<dbReference type="InterPro" id="IPR052158">
    <property type="entry name" value="INH-QAR"/>
</dbReference>
<evidence type="ECO:0000259" key="3">
    <source>
        <dbReference type="PROSITE" id="PS01124"/>
    </source>
</evidence>
<dbReference type="Pfam" id="PF01965">
    <property type="entry name" value="DJ-1_PfpI"/>
    <property type="match status" value="1"/>
</dbReference>
<protein>
    <submittedName>
        <fullName evidence="4">AraC family transcriptional regulator</fullName>
    </submittedName>
</protein>
<dbReference type="CDD" id="cd03137">
    <property type="entry name" value="GATase1_AraC_1"/>
    <property type="match status" value="1"/>
</dbReference>
<comment type="caution">
    <text evidence="4">The sequence shown here is derived from an EMBL/GenBank/DDBJ whole genome shotgun (WGS) entry which is preliminary data.</text>
</comment>
<dbReference type="InterPro" id="IPR009057">
    <property type="entry name" value="Homeodomain-like_sf"/>
</dbReference>
<dbReference type="SUPFAM" id="SSF46689">
    <property type="entry name" value="Homeodomain-like"/>
    <property type="match status" value="2"/>
</dbReference>
<proteinExistence type="predicted"/>
<evidence type="ECO:0000256" key="2">
    <source>
        <dbReference type="ARBA" id="ARBA00023163"/>
    </source>
</evidence>
<name>A0A2T8F8C4_9ACTN</name>
<dbReference type="GO" id="GO:0003700">
    <property type="term" value="F:DNA-binding transcription factor activity"/>
    <property type="evidence" value="ECO:0007669"/>
    <property type="project" value="InterPro"/>
</dbReference>
<dbReference type="GO" id="GO:0043565">
    <property type="term" value="F:sequence-specific DNA binding"/>
    <property type="evidence" value="ECO:0007669"/>
    <property type="project" value="InterPro"/>
</dbReference>
<keyword evidence="5" id="KW-1185">Reference proteome</keyword>
<evidence type="ECO:0000256" key="1">
    <source>
        <dbReference type="ARBA" id="ARBA00023015"/>
    </source>
</evidence>
<dbReference type="OrthoDB" id="3992151at2"/>
<dbReference type="RefSeq" id="WP_116573033.1">
    <property type="nucleotide sequence ID" value="NZ_QDGZ01000006.1"/>
</dbReference>
<gene>
    <name evidence="4" type="ORF">DDE18_14790</name>
</gene>
<dbReference type="InterPro" id="IPR029062">
    <property type="entry name" value="Class_I_gatase-like"/>
</dbReference>